<dbReference type="InterPro" id="IPR036097">
    <property type="entry name" value="HisK_dim/P_sf"/>
</dbReference>
<evidence type="ECO:0000256" key="2">
    <source>
        <dbReference type="ARBA" id="ARBA00004370"/>
    </source>
</evidence>
<comment type="subcellular location">
    <subcellularLocation>
        <location evidence="2">Membrane</location>
    </subcellularLocation>
</comment>
<evidence type="ECO:0000256" key="6">
    <source>
        <dbReference type="ARBA" id="ARBA00022692"/>
    </source>
</evidence>
<evidence type="ECO:0000256" key="8">
    <source>
        <dbReference type="ARBA" id="ARBA00022777"/>
    </source>
</evidence>
<evidence type="ECO:0000256" key="7">
    <source>
        <dbReference type="ARBA" id="ARBA00022741"/>
    </source>
</evidence>
<dbReference type="SUPFAM" id="SSF55874">
    <property type="entry name" value="ATPase domain of HSP90 chaperone/DNA topoisomerase II/histidine kinase"/>
    <property type="match status" value="1"/>
</dbReference>
<protein>
    <recommendedName>
        <fullName evidence="3">histidine kinase</fullName>
        <ecNumber evidence="3">2.7.13.3</ecNumber>
    </recommendedName>
</protein>
<evidence type="ECO:0000256" key="5">
    <source>
        <dbReference type="ARBA" id="ARBA00022679"/>
    </source>
</evidence>
<dbReference type="CDD" id="cd00082">
    <property type="entry name" value="HisKA"/>
    <property type="match status" value="1"/>
</dbReference>
<dbReference type="PANTHER" id="PTHR45436:SF5">
    <property type="entry name" value="SENSOR HISTIDINE KINASE TRCS"/>
    <property type="match status" value="1"/>
</dbReference>
<dbReference type="Proteomes" id="UP000319578">
    <property type="component" value="Unassembled WGS sequence"/>
</dbReference>
<keyword evidence="8 15" id="KW-0418">Kinase</keyword>
<sequence>MFEHTRKKLTLMYSGMLALILLVVFVGSYWIVSAIIHRNEQAQLESIAEKTIHEWKESQMRMLLPRPSEEGGSPARGRMDFDFLQPNQLCLIVSKGQQMLKQNPAHHSSLSSVFQQAIMQQAPEAGETLRIPLDVDGEKKIFVVYRPVFPNEDVHVYLAEDVSRMEQLLYQMRWAFFVIGILLLALTALIGYWFSGRAMIPINQSYKRQKDFTTDASHELRTPLSVILSSAEILQDKKESLPAFHQSVLQSMVDEIHRMRRLIDDLLTLARSDVETNQKLSFQPIALQSLIGEVADRMQIKAGAKEVTVINRTELDSIILMGHSDSIRQLFYILLDNAVKYSEQGGKVEIEALLEGTNKVVCSVQNYGNGIPEEDLPYVFERFYRADKARSRDVEGTGLGLAIAKQIVKMHKGQISVKSSKEQGTRFIVLLPVIQPRGDTRL</sequence>
<dbReference type="PRINTS" id="PR00344">
    <property type="entry name" value="BCTRLSENSOR"/>
</dbReference>
<dbReference type="InterPro" id="IPR003661">
    <property type="entry name" value="HisK_dim/P_dom"/>
</dbReference>
<evidence type="ECO:0000256" key="4">
    <source>
        <dbReference type="ARBA" id="ARBA00022553"/>
    </source>
</evidence>
<evidence type="ECO:0000256" key="1">
    <source>
        <dbReference type="ARBA" id="ARBA00000085"/>
    </source>
</evidence>
<dbReference type="PROSITE" id="PS50109">
    <property type="entry name" value="HIS_KIN"/>
    <property type="match status" value="1"/>
</dbReference>
<keyword evidence="6 13" id="KW-0812">Transmembrane</keyword>
<dbReference type="Gene3D" id="1.10.287.130">
    <property type="match status" value="1"/>
</dbReference>
<evidence type="ECO:0000256" key="9">
    <source>
        <dbReference type="ARBA" id="ARBA00022840"/>
    </source>
</evidence>
<evidence type="ECO:0000313" key="15">
    <source>
        <dbReference type="EMBL" id="GED72723.1"/>
    </source>
</evidence>
<dbReference type="EC" id="2.7.13.3" evidence="3"/>
<dbReference type="EMBL" id="BJON01000033">
    <property type="protein sequence ID" value="GED72723.1"/>
    <property type="molecule type" value="Genomic_DNA"/>
</dbReference>
<dbReference type="Pfam" id="PF02518">
    <property type="entry name" value="HATPase_c"/>
    <property type="match status" value="1"/>
</dbReference>
<comment type="caution">
    <text evidence="15">The sequence shown here is derived from an EMBL/GenBank/DDBJ whole genome shotgun (WGS) entry which is preliminary data.</text>
</comment>
<feature type="transmembrane region" description="Helical" evidence="13">
    <location>
        <begin position="12"/>
        <end position="32"/>
    </location>
</feature>
<dbReference type="InterPro" id="IPR036890">
    <property type="entry name" value="HATPase_C_sf"/>
</dbReference>
<evidence type="ECO:0000259" key="14">
    <source>
        <dbReference type="PROSITE" id="PS50109"/>
    </source>
</evidence>
<dbReference type="RefSeq" id="WP_049742071.1">
    <property type="nucleotide sequence ID" value="NZ_BJON01000033.1"/>
</dbReference>
<dbReference type="Gene3D" id="3.30.565.10">
    <property type="entry name" value="Histidine kinase-like ATPase, C-terminal domain"/>
    <property type="match status" value="1"/>
</dbReference>
<keyword evidence="16" id="KW-1185">Reference proteome</keyword>
<dbReference type="SMART" id="SM00388">
    <property type="entry name" value="HisKA"/>
    <property type="match status" value="1"/>
</dbReference>
<dbReference type="CDD" id="cd00075">
    <property type="entry name" value="HATPase"/>
    <property type="match status" value="1"/>
</dbReference>
<evidence type="ECO:0000256" key="10">
    <source>
        <dbReference type="ARBA" id="ARBA00022989"/>
    </source>
</evidence>
<dbReference type="Pfam" id="PF00512">
    <property type="entry name" value="HisKA"/>
    <property type="match status" value="1"/>
</dbReference>
<evidence type="ECO:0000256" key="12">
    <source>
        <dbReference type="ARBA" id="ARBA00023136"/>
    </source>
</evidence>
<keyword evidence="11" id="KW-0902">Two-component regulatory system</keyword>
<reference evidence="15 16" key="1">
    <citation type="submission" date="2019-06" db="EMBL/GenBank/DDBJ databases">
        <title>Whole genome shotgun sequence of Brevibacillus reuszeri NBRC 15719.</title>
        <authorList>
            <person name="Hosoyama A."/>
            <person name="Uohara A."/>
            <person name="Ohji S."/>
            <person name="Ichikawa N."/>
        </authorList>
    </citation>
    <scope>NUCLEOTIDE SEQUENCE [LARGE SCALE GENOMIC DNA]</scope>
    <source>
        <strain evidence="15 16">NBRC 15719</strain>
    </source>
</reference>
<dbReference type="SUPFAM" id="SSF47384">
    <property type="entry name" value="Homodimeric domain of signal transducing histidine kinase"/>
    <property type="match status" value="1"/>
</dbReference>
<evidence type="ECO:0000256" key="3">
    <source>
        <dbReference type="ARBA" id="ARBA00012438"/>
    </source>
</evidence>
<keyword evidence="7" id="KW-0547">Nucleotide-binding</keyword>
<name>A0ABQ0U161_9BACL</name>
<keyword evidence="12 13" id="KW-0472">Membrane</keyword>
<accession>A0ABQ0U161</accession>
<keyword evidence="4" id="KW-0597">Phosphoprotein</keyword>
<dbReference type="InterPro" id="IPR003594">
    <property type="entry name" value="HATPase_dom"/>
</dbReference>
<keyword evidence="5" id="KW-0808">Transferase</keyword>
<proteinExistence type="predicted"/>
<comment type="catalytic activity">
    <reaction evidence="1">
        <text>ATP + protein L-histidine = ADP + protein N-phospho-L-histidine.</text>
        <dbReference type="EC" id="2.7.13.3"/>
    </reaction>
</comment>
<dbReference type="InterPro" id="IPR050428">
    <property type="entry name" value="TCS_sensor_his_kinase"/>
</dbReference>
<dbReference type="SMART" id="SM00387">
    <property type="entry name" value="HATPase_c"/>
    <property type="match status" value="1"/>
</dbReference>
<feature type="transmembrane region" description="Helical" evidence="13">
    <location>
        <begin position="174"/>
        <end position="194"/>
    </location>
</feature>
<evidence type="ECO:0000256" key="13">
    <source>
        <dbReference type="SAM" id="Phobius"/>
    </source>
</evidence>
<dbReference type="GO" id="GO:0016301">
    <property type="term" value="F:kinase activity"/>
    <property type="evidence" value="ECO:0007669"/>
    <property type="project" value="UniProtKB-KW"/>
</dbReference>
<dbReference type="PANTHER" id="PTHR45436">
    <property type="entry name" value="SENSOR HISTIDINE KINASE YKOH"/>
    <property type="match status" value="1"/>
</dbReference>
<keyword evidence="9" id="KW-0067">ATP-binding</keyword>
<evidence type="ECO:0000256" key="11">
    <source>
        <dbReference type="ARBA" id="ARBA00023012"/>
    </source>
</evidence>
<evidence type="ECO:0000313" key="16">
    <source>
        <dbReference type="Proteomes" id="UP000319578"/>
    </source>
</evidence>
<dbReference type="InterPro" id="IPR005467">
    <property type="entry name" value="His_kinase_dom"/>
</dbReference>
<organism evidence="15 16">
    <name type="scientific">Brevibacillus reuszeri</name>
    <dbReference type="NCBI Taxonomy" id="54915"/>
    <lineage>
        <taxon>Bacteria</taxon>
        <taxon>Bacillati</taxon>
        <taxon>Bacillota</taxon>
        <taxon>Bacilli</taxon>
        <taxon>Bacillales</taxon>
        <taxon>Paenibacillaceae</taxon>
        <taxon>Brevibacillus</taxon>
    </lineage>
</organism>
<gene>
    <name evidence="15" type="ORF">BRE01_64250</name>
</gene>
<dbReference type="InterPro" id="IPR004358">
    <property type="entry name" value="Sig_transdc_His_kin-like_C"/>
</dbReference>
<feature type="domain" description="Histidine kinase" evidence="14">
    <location>
        <begin position="215"/>
        <end position="435"/>
    </location>
</feature>
<keyword evidence="10 13" id="KW-1133">Transmembrane helix</keyword>